<keyword evidence="1" id="KW-1185">Reference proteome</keyword>
<reference evidence="2" key="1">
    <citation type="submission" date="2016-11" db="UniProtKB">
        <authorList>
            <consortium name="WormBaseParasite"/>
        </authorList>
    </citation>
    <scope>IDENTIFICATION</scope>
</reference>
<proteinExistence type="predicted"/>
<dbReference type="Proteomes" id="UP000095287">
    <property type="component" value="Unplaced"/>
</dbReference>
<dbReference type="AlphaFoldDB" id="A0A1I7Y9U0"/>
<protein>
    <submittedName>
        <fullName evidence="2">Uncharacterized protein</fullName>
    </submittedName>
</protein>
<organism evidence="1 2">
    <name type="scientific">Steinernema glaseri</name>
    <dbReference type="NCBI Taxonomy" id="37863"/>
    <lineage>
        <taxon>Eukaryota</taxon>
        <taxon>Metazoa</taxon>
        <taxon>Ecdysozoa</taxon>
        <taxon>Nematoda</taxon>
        <taxon>Chromadorea</taxon>
        <taxon>Rhabditida</taxon>
        <taxon>Tylenchina</taxon>
        <taxon>Panagrolaimomorpha</taxon>
        <taxon>Strongyloidoidea</taxon>
        <taxon>Steinernematidae</taxon>
        <taxon>Steinernema</taxon>
    </lineage>
</organism>
<evidence type="ECO:0000313" key="2">
    <source>
        <dbReference type="WBParaSite" id="L893_g14110.t1"/>
    </source>
</evidence>
<sequence length="117" mass="12865">MPSNSKDRASISSEVPWARSRSVEKQYGKGTNRRITVEGVTSVALTEDEDLLLSSLLKTSTTKSCVRVCSFVGLSNLERRIERFDGFDSTTLFVRFVSSLLSDSLPLGERLEGCAPS</sequence>
<evidence type="ECO:0000313" key="1">
    <source>
        <dbReference type="Proteomes" id="UP000095287"/>
    </source>
</evidence>
<accession>A0A1I7Y9U0</accession>
<name>A0A1I7Y9U0_9BILA</name>
<dbReference type="WBParaSite" id="L893_g14110.t1">
    <property type="protein sequence ID" value="L893_g14110.t1"/>
    <property type="gene ID" value="L893_g14110"/>
</dbReference>